<dbReference type="Proteomes" id="UP000016843">
    <property type="component" value="Unassembled WGS sequence"/>
</dbReference>
<evidence type="ECO:0000313" key="2">
    <source>
        <dbReference type="Proteomes" id="UP000016843"/>
    </source>
</evidence>
<keyword evidence="2" id="KW-1185">Reference proteome</keyword>
<dbReference type="EMBL" id="AWXR01000147">
    <property type="protein sequence ID" value="ERM80164.1"/>
    <property type="molecule type" value="Genomic_DNA"/>
</dbReference>
<dbReference type="AlphaFoldDB" id="U5BRL5"/>
<gene>
    <name evidence="1" type="ORF">P872_22335</name>
</gene>
<proteinExistence type="predicted"/>
<evidence type="ECO:0000313" key="1">
    <source>
        <dbReference type="EMBL" id="ERM80164.1"/>
    </source>
</evidence>
<protein>
    <submittedName>
        <fullName evidence="1">Uncharacterized protein</fullName>
    </submittedName>
</protein>
<name>U5BRL5_9BACT</name>
<comment type="caution">
    <text evidence="1">The sequence shown here is derived from an EMBL/GenBank/DDBJ whole genome shotgun (WGS) entry which is preliminary data.</text>
</comment>
<accession>U5BRL5</accession>
<organism evidence="1 2">
    <name type="scientific">Rhodonellum psychrophilum GCM71 = DSM 17998</name>
    <dbReference type="NCBI Taxonomy" id="1123057"/>
    <lineage>
        <taxon>Bacteria</taxon>
        <taxon>Pseudomonadati</taxon>
        <taxon>Bacteroidota</taxon>
        <taxon>Cytophagia</taxon>
        <taxon>Cytophagales</taxon>
        <taxon>Cytophagaceae</taxon>
        <taxon>Rhodonellum</taxon>
    </lineage>
</organism>
<reference evidence="1 2" key="1">
    <citation type="journal article" date="2013" name="Genome Announc.">
        <title>Draft Genome Sequence of the Psychrophilic and Alkaliphilic Rhodonellum psychrophilum Strain GCM71T.</title>
        <authorList>
            <person name="Hauptmann A.L."/>
            <person name="Glaring M.A."/>
            <person name="Hallin P.F."/>
            <person name="Prieme A."/>
            <person name="Stougaard P."/>
        </authorList>
    </citation>
    <scope>NUCLEOTIDE SEQUENCE [LARGE SCALE GENOMIC DNA]</scope>
    <source>
        <strain evidence="1 2">GCM71</strain>
    </source>
</reference>
<sequence length="66" mass="8169">MQFEMEHEITNLGHQRLKNIFQAYFQGIALKNRIFFCHVLHYGFNPLYLHHLTEKRLFHFQYGRFV</sequence>